<dbReference type="InterPro" id="IPR008705">
    <property type="entry name" value="Nanos/Xcar2"/>
</dbReference>
<keyword evidence="3" id="KW-0479">Metal-binding</keyword>
<name>A0A1W5RS66_9METZ</name>
<evidence type="ECO:0000256" key="3">
    <source>
        <dbReference type="ARBA" id="ARBA00022723"/>
    </source>
</evidence>
<dbReference type="GO" id="GO:0003723">
    <property type="term" value="F:RNA binding"/>
    <property type="evidence" value="ECO:0007669"/>
    <property type="project" value="UniProtKB-UniRule"/>
</dbReference>
<proteinExistence type="evidence at transcript level"/>
<feature type="compositionally biased region" description="Pro residues" evidence="9">
    <location>
        <begin position="1"/>
        <end position="21"/>
    </location>
</feature>
<evidence type="ECO:0000256" key="7">
    <source>
        <dbReference type="ARBA" id="ARBA00022884"/>
    </source>
</evidence>
<evidence type="ECO:0000313" key="13">
    <source>
        <dbReference type="Proteomes" id="UP001165289"/>
    </source>
</evidence>
<evidence type="ECO:0000313" key="11">
    <source>
        <dbReference type="EMBL" id="AQX83045.1"/>
    </source>
</evidence>
<evidence type="ECO:0000256" key="6">
    <source>
        <dbReference type="ARBA" id="ARBA00022845"/>
    </source>
</evidence>
<evidence type="ECO:0000259" key="10">
    <source>
        <dbReference type="PROSITE" id="PS51522"/>
    </source>
</evidence>
<dbReference type="EMBL" id="JAKMXF010000298">
    <property type="protein sequence ID" value="KAI6652645.1"/>
    <property type="molecule type" value="Genomic_DNA"/>
</dbReference>
<dbReference type="InterPro" id="IPR024161">
    <property type="entry name" value="Znf_nanos-typ"/>
</dbReference>
<keyword evidence="5" id="KW-0862">Zinc</keyword>
<dbReference type="InterPro" id="IPR038129">
    <property type="entry name" value="Nanos_sf"/>
</dbReference>
<feature type="region of interest" description="Disordered" evidence="9">
    <location>
        <begin position="1"/>
        <end position="22"/>
    </location>
</feature>
<reference evidence="11" key="1">
    <citation type="submission" date="2016-05" db="EMBL/GenBank/DDBJ databases">
        <title>The stepping stone for understanding somatic and germ lines origins.</title>
        <authorList>
            <person name="Fierro-Constain L."/>
            <person name="Schenkelaars Q."/>
            <person name="Gazave E."/>
            <person name="Haguenauer A."/>
            <person name="Ereskovsky A."/>
            <person name="Borchiellini C."/>
        </authorList>
    </citation>
    <scope>NUCLEOTIDE SEQUENCE</scope>
</reference>
<dbReference type="OrthoDB" id="10010129at2759"/>
<comment type="similarity">
    <text evidence="8">Belongs to the nanos family.</text>
</comment>
<keyword evidence="7 8" id="KW-0694">RNA-binding</keyword>
<reference evidence="12 13" key="3">
    <citation type="journal article" date="2023" name="BMC Biol.">
        <title>The compact genome of the sponge Oopsacas minuta (Hexactinellida) is lacking key metazoan core genes.</title>
        <authorList>
            <person name="Santini S."/>
            <person name="Schenkelaars Q."/>
            <person name="Jourda C."/>
            <person name="Duchesne M."/>
            <person name="Belahbib H."/>
            <person name="Rocher C."/>
            <person name="Selva M."/>
            <person name="Riesgo A."/>
            <person name="Vervoort M."/>
            <person name="Leys S.P."/>
            <person name="Kodjabachian L."/>
            <person name="Le Bivic A."/>
            <person name="Borchiellini C."/>
            <person name="Claverie J.M."/>
            <person name="Renard E."/>
        </authorList>
    </citation>
    <scope>NUCLEOTIDE SEQUENCE [LARGE SCALE GENOMIC DNA]</scope>
    <source>
        <strain evidence="12">SPO-2</strain>
    </source>
</reference>
<dbReference type="GO" id="GO:0008270">
    <property type="term" value="F:zinc ion binding"/>
    <property type="evidence" value="ECO:0007669"/>
    <property type="project" value="UniProtKB-KW"/>
</dbReference>
<dbReference type="GO" id="GO:0006417">
    <property type="term" value="P:regulation of translation"/>
    <property type="evidence" value="ECO:0007669"/>
    <property type="project" value="UniProtKB-UniRule"/>
</dbReference>
<organism evidence="11">
    <name type="scientific">Oopsacas minuta</name>
    <dbReference type="NCBI Taxonomy" id="111878"/>
    <lineage>
        <taxon>Eukaryota</taxon>
        <taxon>Metazoa</taxon>
        <taxon>Porifera</taxon>
        <taxon>Hexactinellida</taxon>
        <taxon>Hexasterophora</taxon>
        <taxon>Lyssacinosida</taxon>
        <taxon>Leucopsacidae</taxon>
        <taxon>Oopsacas</taxon>
    </lineage>
</organism>
<evidence type="ECO:0000313" key="12">
    <source>
        <dbReference type="EMBL" id="KAI6652645.1"/>
    </source>
</evidence>
<dbReference type="PROSITE" id="PS51522">
    <property type="entry name" value="ZF_NANOS"/>
    <property type="match status" value="1"/>
</dbReference>
<keyword evidence="4 8" id="KW-0863">Zinc-finger</keyword>
<dbReference type="GO" id="GO:0005737">
    <property type="term" value="C:cytoplasm"/>
    <property type="evidence" value="ECO:0007669"/>
    <property type="project" value="UniProtKB-SubCell"/>
</dbReference>
<dbReference type="Proteomes" id="UP001165289">
    <property type="component" value="Unassembled WGS sequence"/>
</dbReference>
<accession>A0A1W5RS66</accession>
<keyword evidence="2" id="KW-0963">Cytoplasm</keyword>
<dbReference type="Pfam" id="PF05741">
    <property type="entry name" value="zf-nanos"/>
    <property type="match status" value="1"/>
</dbReference>
<reference evidence="12" key="2">
    <citation type="submission" date="2022-02" db="EMBL/GenBank/DDBJ databases">
        <authorList>
            <person name="Santini S."/>
            <person name="Jourda C."/>
            <person name="Belahbib H."/>
            <person name="Rocher C."/>
            <person name="Selva M."/>
            <person name="Borchiellini C."/>
            <person name="Renard E."/>
        </authorList>
    </citation>
    <scope>NUCLEOTIDE SEQUENCE</scope>
    <source>
        <strain evidence="12">SPO-2</strain>
    </source>
</reference>
<evidence type="ECO:0000256" key="4">
    <source>
        <dbReference type="ARBA" id="ARBA00022771"/>
    </source>
</evidence>
<dbReference type="Gene3D" id="4.10.60.30">
    <property type="entry name" value="Nanos, RNA-binding domain"/>
    <property type="match status" value="1"/>
</dbReference>
<evidence type="ECO:0000256" key="9">
    <source>
        <dbReference type="SAM" id="MobiDB-lite"/>
    </source>
</evidence>
<evidence type="ECO:0000256" key="8">
    <source>
        <dbReference type="PROSITE-ProRule" id="PRU00855"/>
    </source>
</evidence>
<dbReference type="AlphaFoldDB" id="A0A1W5RS66"/>
<gene>
    <name evidence="12" type="ORF">LOD99_4429b</name>
</gene>
<evidence type="ECO:0000256" key="1">
    <source>
        <dbReference type="ARBA" id="ARBA00004496"/>
    </source>
</evidence>
<evidence type="ECO:0000256" key="2">
    <source>
        <dbReference type="ARBA" id="ARBA00022490"/>
    </source>
</evidence>
<comment type="subcellular location">
    <subcellularLocation>
        <location evidence="1">Cytoplasm</location>
    </subcellularLocation>
</comment>
<dbReference type="PANTHER" id="PTHR12887">
    <property type="entry name" value="NANOS PROTEIN"/>
    <property type="match status" value="1"/>
</dbReference>
<keyword evidence="6 8" id="KW-0810">Translation regulation</keyword>
<protein>
    <submittedName>
        <fullName evidence="11">Nanos 4</fullName>
    </submittedName>
</protein>
<keyword evidence="13" id="KW-1185">Reference proteome</keyword>
<sequence length="146" mass="16467">MEPSFSPPPPATPQVFSPPPIREFNVSFTQPLSPATTQQSPVSPCEAPYTPVASPNIFSTIDFNLSIQRQRAALNRDRYKKVRFCVFCQSSKQPEQVYRSHILKDQQGRVVCPFLRSYTCPLCCANGDDAHTIKYCPLRQPTIVFT</sequence>
<dbReference type="EMBL" id="KX216840">
    <property type="protein sequence ID" value="AQX83045.1"/>
    <property type="molecule type" value="mRNA"/>
</dbReference>
<evidence type="ECO:0000256" key="5">
    <source>
        <dbReference type="ARBA" id="ARBA00022833"/>
    </source>
</evidence>
<feature type="domain" description="Nanos-type" evidence="10">
    <location>
        <begin position="84"/>
        <end position="138"/>
    </location>
</feature>